<dbReference type="SMART" id="SM00631">
    <property type="entry name" value="Zn_pept"/>
    <property type="match status" value="1"/>
</dbReference>
<reference evidence="11 12" key="1">
    <citation type="submission" date="2018-08" db="EMBL/GenBank/DDBJ databases">
        <title>Isolation, diversity and antifungal activity of Actinobacteria from cow dung.</title>
        <authorList>
            <person name="Ling L."/>
        </authorList>
    </citation>
    <scope>NUCLEOTIDE SEQUENCE [LARGE SCALE GENOMIC DNA]</scope>
    <source>
        <strain evidence="11 12">NEAU-LLE</strain>
    </source>
</reference>
<dbReference type="OrthoDB" id="3699867at2"/>
<evidence type="ECO:0000313" key="11">
    <source>
        <dbReference type="EMBL" id="REJ06484.1"/>
    </source>
</evidence>
<dbReference type="InterPro" id="IPR000834">
    <property type="entry name" value="Peptidase_M14"/>
</dbReference>
<organism evidence="11 12">
    <name type="scientific">Microbacterium bovistercoris</name>
    <dbReference type="NCBI Taxonomy" id="2293570"/>
    <lineage>
        <taxon>Bacteria</taxon>
        <taxon>Bacillati</taxon>
        <taxon>Actinomycetota</taxon>
        <taxon>Actinomycetes</taxon>
        <taxon>Micrococcales</taxon>
        <taxon>Microbacteriaceae</taxon>
        <taxon>Microbacterium</taxon>
    </lineage>
</organism>
<evidence type="ECO:0000256" key="2">
    <source>
        <dbReference type="ARBA" id="ARBA00005988"/>
    </source>
</evidence>
<feature type="region of interest" description="Disordered" evidence="8">
    <location>
        <begin position="27"/>
        <end position="49"/>
    </location>
</feature>
<accession>A0A371NWG9</accession>
<evidence type="ECO:0000256" key="5">
    <source>
        <dbReference type="ARBA" id="ARBA00022833"/>
    </source>
</evidence>
<dbReference type="PROSITE" id="PS52035">
    <property type="entry name" value="PEPTIDASE_M14"/>
    <property type="match status" value="1"/>
</dbReference>
<dbReference type="GO" id="GO:0004181">
    <property type="term" value="F:metallocarboxypeptidase activity"/>
    <property type="evidence" value="ECO:0007669"/>
    <property type="project" value="InterPro"/>
</dbReference>
<evidence type="ECO:0000256" key="8">
    <source>
        <dbReference type="SAM" id="MobiDB-lite"/>
    </source>
</evidence>
<comment type="similarity">
    <text evidence="2 7">Belongs to the peptidase M14 family.</text>
</comment>
<dbReference type="AlphaFoldDB" id="A0A371NWG9"/>
<feature type="signal peptide" evidence="9">
    <location>
        <begin position="1"/>
        <end position="24"/>
    </location>
</feature>
<sequence>MRSKRIIPAAFGSLVLALAVVAGANGGAASAAPPDTQPGGPWGEGNSLSGVDSYEEMWSTLQKLEDGGAIDLEAAPYQSNLGRDIPVVTIGDGPVPVMFIANQHGNEFMVSRGMMDLIQQVAGNDSPQNQAIRDALTITIVPRVNVDGFDGDVTDAQENTTPWRQNWDPTCEVGCDFWSAGRGYDINRYHSYGATPQDNPYVPGEDTLNEVPEAMAMRTLWDERQPVLMVDYHHQGTYVDDDGRMITGSIMWPNAVDTAAELGISDEFAETITASQRAASVMLQAVDGYGYANITRYPSTSTPGIARNAYGLLGSASVLFELRGGIGQKSAGYIAKTASVTGYELLKSVADGSWETADLSVIENIRERGDSVSHE</sequence>
<evidence type="ECO:0000256" key="9">
    <source>
        <dbReference type="SAM" id="SignalP"/>
    </source>
</evidence>
<dbReference type="GO" id="GO:0005615">
    <property type="term" value="C:extracellular space"/>
    <property type="evidence" value="ECO:0007669"/>
    <property type="project" value="TreeGrafter"/>
</dbReference>
<evidence type="ECO:0000256" key="7">
    <source>
        <dbReference type="PROSITE-ProRule" id="PRU01379"/>
    </source>
</evidence>
<dbReference type="GO" id="GO:0008270">
    <property type="term" value="F:zinc ion binding"/>
    <property type="evidence" value="ECO:0007669"/>
    <property type="project" value="InterPro"/>
</dbReference>
<keyword evidence="4" id="KW-0378">Hydrolase</keyword>
<dbReference type="Proteomes" id="UP000262172">
    <property type="component" value="Unassembled WGS sequence"/>
</dbReference>
<feature type="chain" id="PRO_5039410907" description="Peptidase M14 domain-containing protein" evidence="9">
    <location>
        <begin position="25"/>
        <end position="375"/>
    </location>
</feature>
<proteinExistence type="inferred from homology"/>
<keyword evidence="6" id="KW-0482">Metalloprotease</keyword>
<name>A0A371NWG9_9MICO</name>
<gene>
    <name evidence="11" type="ORF">DY023_06200</name>
</gene>
<evidence type="ECO:0000256" key="4">
    <source>
        <dbReference type="ARBA" id="ARBA00022801"/>
    </source>
</evidence>
<keyword evidence="12" id="KW-1185">Reference proteome</keyword>
<dbReference type="Pfam" id="PF00246">
    <property type="entry name" value="Peptidase_M14"/>
    <property type="match status" value="1"/>
</dbReference>
<feature type="domain" description="Peptidase M14" evidence="10">
    <location>
        <begin position="50"/>
        <end position="368"/>
    </location>
</feature>
<dbReference type="EMBL" id="QUAB01000034">
    <property type="protein sequence ID" value="REJ06484.1"/>
    <property type="molecule type" value="Genomic_DNA"/>
</dbReference>
<keyword evidence="3" id="KW-0645">Protease</keyword>
<evidence type="ECO:0000256" key="3">
    <source>
        <dbReference type="ARBA" id="ARBA00022670"/>
    </source>
</evidence>
<evidence type="ECO:0000256" key="6">
    <source>
        <dbReference type="ARBA" id="ARBA00023049"/>
    </source>
</evidence>
<evidence type="ECO:0000313" key="12">
    <source>
        <dbReference type="Proteomes" id="UP000262172"/>
    </source>
</evidence>
<protein>
    <recommendedName>
        <fullName evidence="10">Peptidase M14 domain-containing protein</fullName>
    </recommendedName>
</protein>
<keyword evidence="9" id="KW-0732">Signal</keyword>
<dbReference type="Gene3D" id="3.40.630.10">
    <property type="entry name" value="Zn peptidases"/>
    <property type="match status" value="1"/>
</dbReference>
<evidence type="ECO:0000256" key="1">
    <source>
        <dbReference type="ARBA" id="ARBA00001947"/>
    </source>
</evidence>
<dbReference type="GO" id="GO:0006508">
    <property type="term" value="P:proteolysis"/>
    <property type="evidence" value="ECO:0007669"/>
    <property type="project" value="UniProtKB-KW"/>
</dbReference>
<comment type="caution">
    <text evidence="11">The sequence shown here is derived from an EMBL/GenBank/DDBJ whole genome shotgun (WGS) entry which is preliminary data.</text>
</comment>
<dbReference type="PANTHER" id="PTHR11705">
    <property type="entry name" value="PROTEASE FAMILY M14 CARBOXYPEPTIDASE A,B"/>
    <property type="match status" value="1"/>
</dbReference>
<dbReference type="SUPFAM" id="SSF53187">
    <property type="entry name" value="Zn-dependent exopeptidases"/>
    <property type="match status" value="1"/>
</dbReference>
<dbReference type="PANTHER" id="PTHR11705:SF143">
    <property type="entry name" value="SLL0236 PROTEIN"/>
    <property type="match status" value="1"/>
</dbReference>
<evidence type="ECO:0000259" key="10">
    <source>
        <dbReference type="PROSITE" id="PS52035"/>
    </source>
</evidence>
<comment type="cofactor">
    <cofactor evidence="1">
        <name>Zn(2+)</name>
        <dbReference type="ChEBI" id="CHEBI:29105"/>
    </cofactor>
</comment>
<keyword evidence="5" id="KW-0862">Zinc</keyword>
<feature type="active site" description="Proton donor/acceptor" evidence="7">
    <location>
        <position position="321"/>
    </location>
</feature>